<sequence length="73" mass="8499">MNAVFISQKLIWDYNQLLLVALGKRYTEADDKVLYPHGGLYRWENRIRLNPLEATLKRIIAYCFLSGLESPQA</sequence>
<reference evidence="1 2" key="1">
    <citation type="submission" date="2021-11" db="EMBL/GenBank/DDBJ databases">
        <title>Whole genome sequences of diphtheriae toxin producing Corynebacterium ulcerans isolates from cats in Osaka, Japan.</title>
        <authorList>
            <person name="Umeda K."/>
            <person name="Hirai Y."/>
        </authorList>
    </citation>
    <scope>NUCLEOTIDE SEQUENCE [LARGE SCALE GENOMIC DNA]</scope>
    <source>
        <strain evidence="1 2">12109B-1</strain>
    </source>
</reference>
<dbReference type="Proteomes" id="UP001205910">
    <property type="component" value="Unassembled WGS sequence"/>
</dbReference>
<proteinExistence type="predicted"/>
<dbReference type="RefSeq" id="WP_013911118.1">
    <property type="nucleotide sequence ID" value="NZ_AP019662.1"/>
</dbReference>
<name>A0ABD0BIT7_CORUL</name>
<dbReference type="EMBL" id="BQFK01000002">
    <property type="protein sequence ID" value="GJJ42705.1"/>
    <property type="molecule type" value="Genomic_DNA"/>
</dbReference>
<evidence type="ECO:0000313" key="2">
    <source>
        <dbReference type="Proteomes" id="UP001205910"/>
    </source>
</evidence>
<gene>
    <name evidence="1" type="ORF">CULCOIPH005_08940</name>
</gene>
<protein>
    <submittedName>
        <fullName evidence="1">Uncharacterized protein</fullName>
    </submittedName>
</protein>
<accession>A0ABD0BIT7</accession>
<dbReference type="KEGG" id="cuz:Cul05146_0794"/>
<dbReference type="AlphaFoldDB" id="A0ABD0BIT7"/>
<organism evidence="1 2">
    <name type="scientific">Corynebacterium ulcerans</name>
    <dbReference type="NCBI Taxonomy" id="65058"/>
    <lineage>
        <taxon>Bacteria</taxon>
        <taxon>Bacillati</taxon>
        <taxon>Actinomycetota</taxon>
        <taxon>Actinomycetes</taxon>
        <taxon>Mycobacteriales</taxon>
        <taxon>Corynebacteriaceae</taxon>
        <taxon>Corynebacterium</taxon>
    </lineage>
</organism>
<comment type="caution">
    <text evidence="1">The sequence shown here is derived from an EMBL/GenBank/DDBJ whole genome shotgun (WGS) entry which is preliminary data.</text>
</comment>
<evidence type="ECO:0000313" key="1">
    <source>
        <dbReference type="EMBL" id="GJJ42705.1"/>
    </source>
</evidence>